<dbReference type="PANTHER" id="PTHR34547:SF1">
    <property type="entry name" value="YACP-LIKE NYN DOMAIN PROTEIN"/>
    <property type="match status" value="1"/>
</dbReference>
<evidence type="ECO:0000313" key="2">
    <source>
        <dbReference type="Proteomes" id="UP001290462"/>
    </source>
</evidence>
<proteinExistence type="predicted"/>
<dbReference type="Pfam" id="PF05991">
    <property type="entry name" value="NYN_YacP"/>
    <property type="match status" value="1"/>
</dbReference>
<dbReference type="InterPro" id="IPR010298">
    <property type="entry name" value="YacP-like"/>
</dbReference>
<organism evidence="1 2">
    <name type="scientific">Carnobacterium maltaromaticum</name>
    <name type="common">Carnobacterium piscicola</name>
    <dbReference type="NCBI Taxonomy" id="2751"/>
    <lineage>
        <taxon>Bacteria</taxon>
        <taxon>Bacillati</taxon>
        <taxon>Bacillota</taxon>
        <taxon>Bacilli</taxon>
        <taxon>Lactobacillales</taxon>
        <taxon>Carnobacteriaceae</taxon>
        <taxon>Carnobacterium</taxon>
    </lineage>
</organism>
<sequence>MKKDLLIIDGYNMIGAWPELVKLKDQDQMEDARDSLLHQLSNYQRYEGIEIWVVFDAQLVPGIQKSYQRYTVTVIFTKEGETADSFIERIVSEKNNRLTQVTVATSDLAEQWLVFSRGALRKSANELYKDLKESNKSIKMETEKFHSQTIRRNSPWDLEQLVDLEQLLSQLSEKKDNGNL</sequence>
<protein>
    <submittedName>
        <fullName evidence="1">NYN domain-containing protein</fullName>
    </submittedName>
</protein>
<gene>
    <name evidence="1" type="ORF">RAK27_12700</name>
</gene>
<name>A0AAW9JRW9_CARML</name>
<dbReference type="EMBL" id="JAVBVO010000003">
    <property type="protein sequence ID" value="MDZ5759515.1"/>
    <property type="molecule type" value="Genomic_DNA"/>
</dbReference>
<dbReference type="CDD" id="cd10912">
    <property type="entry name" value="PIN_YacP-like"/>
    <property type="match status" value="1"/>
</dbReference>
<dbReference type="AlphaFoldDB" id="A0AAW9JRW9"/>
<comment type="caution">
    <text evidence="1">The sequence shown here is derived from an EMBL/GenBank/DDBJ whole genome shotgun (WGS) entry which is preliminary data.</text>
</comment>
<reference evidence="1" key="1">
    <citation type="submission" date="2023-08" db="EMBL/GenBank/DDBJ databases">
        <title>Genomic characterization of piscicolin 126 produced by Carnobacterium maltaromaticum CM22 strain isolated from salmon (Salmo salar).</title>
        <authorList>
            <person name="Gonzalez-Gragera E."/>
            <person name="Garcia-Lopez J.D."/>
            <person name="Teso-Perez C."/>
            <person name="Gimenez-Hernandez I."/>
            <person name="Peralta-Sanchez J.M."/>
            <person name="Valdivia E."/>
            <person name="Montalban-Lopez M."/>
            <person name="Martin-Platero A.M."/>
            <person name="Banos A."/>
            <person name="Martinez-Bueno M."/>
        </authorList>
    </citation>
    <scope>NUCLEOTIDE SEQUENCE</scope>
    <source>
        <strain evidence="1">CM22</strain>
    </source>
</reference>
<dbReference type="Proteomes" id="UP001290462">
    <property type="component" value="Unassembled WGS sequence"/>
</dbReference>
<dbReference type="GeneID" id="83604612"/>
<evidence type="ECO:0000313" key="1">
    <source>
        <dbReference type="EMBL" id="MDZ5759515.1"/>
    </source>
</evidence>
<dbReference type="RefSeq" id="WP_010051992.1">
    <property type="nucleotide sequence ID" value="NZ_BJOJ01000078.1"/>
</dbReference>
<dbReference type="PANTHER" id="PTHR34547">
    <property type="entry name" value="YACP-LIKE NYN DOMAIN PROTEIN"/>
    <property type="match status" value="1"/>
</dbReference>
<accession>A0AAW9JRW9</accession>